<feature type="compositionally biased region" description="Basic and acidic residues" evidence="1">
    <location>
        <begin position="726"/>
        <end position="742"/>
    </location>
</feature>
<evidence type="ECO:0000259" key="2">
    <source>
        <dbReference type="PROSITE" id="PS50090"/>
    </source>
</evidence>
<feature type="domain" description="Myb-like" evidence="2">
    <location>
        <begin position="807"/>
        <end position="864"/>
    </location>
</feature>
<feature type="compositionally biased region" description="Basic and acidic residues" evidence="1">
    <location>
        <begin position="666"/>
        <end position="679"/>
    </location>
</feature>
<feature type="region of interest" description="Disordered" evidence="1">
    <location>
        <begin position="529"/>
        <end position="791"/>
    </location>
</feature>
<dbReference type="EMBL" id="MNBE01000695">
    <property type="protein sequence ID" value="OKO97351.1"/>
    <property type="molecule type" value="Genomic_DNA"/>
</dbReference>
<keyword evidence="5" id="KW-1185">Reference proteome</keyword>
<protein>
    <submittedName>
        <fullName evidence="4">Uncharacterized protein</fullName>
    </submittedName>
</protein>
<dbReference type="SUPFAM" id="SSF46689">
    <property type="entry name" value="Homeodomain-like"/>
    <property type="match status" value="1"/>
</dbReference>
<evidence type="ECO:0000259" key="3">
    <source>
        <dbReference type="PROSITE" id="PS51294"/>
    </source>
</evidence>
<dbReference type="InterPro" id="IPR009057">
    <property type="entry name" value="Homeodomain-like_sf"/>
</dbReference>
<dbReference type="Gene3D" id="1.10.10.60">
    <property type="entry name" value="Homeodomain-like"/>
    <property type="match status" value="1"/>
</dbReference>
<dbReference type="CDD" id="cd11660">
    <property type="entry name" value="SANT_TRF"/>
    <property type="match status" value="1"/>
</dbReference>
<dbReference type="Pfam" id="PF00249">
    <property type="entry name" value="Myb_DNA-binding"/>
    <property type="match status" value="1"/>
</dbReference>
<feature type="compositionally biased region" description="Acidic residues" evidence="1">
    <location>
        <begin position="98"/>
        <end position="111"/>
    </location>
</feature>
<evidence type="ECO:0000313" key="4">
    <source>
        <dbReference type="EMBL" id="OKO97351.1"/>
    </source>
</evidence>
<dbReference type="STRING" id="1316194.A0A1Q5TAX5"/>
<accession>A0A1Q5TAX5</accession>
<dbReference type="PROSITE" id="PS50090">
    <property type="entry name" value="MYB_LIKE"/>
    <property type="match status" value="1"/>
</dbReference>
<dbReference type="PROSITE" id="PS51294">
    <property type="entry name" value="HTH_MYB"/>
    <property type="match status" value="1"/>
</dbReference>
<gene>
    <name evidence="4" type="ORF">PENSUB_10145</name>
</gene>
<dbReference type="SMART" id="SM00717">
    <property type="entry name" value="SANT"/>
    <property type="match status" value="1"/>
</dbReference>
<name>A0A1Q5TAX5_9EURO</name>
<reference evidence="4 5" key="1">
    <citation type="submission" date="2016-10" db="EMBL/GenBank/DDBJ databases">
        <title>Genome sequence of the ascomycete fungus Penicillium subrubescens.</title>
        <authorList>
            <person name="De Vries R.P."/>
            <person name="Peng M."/>
            <person name="Dilokpimol A."/>
            <person name="Hilden K."/>
            <person name="Makela M.R."/>
            <person name="Grigoriev I."/>
            <person name="Riley R."/>
            <person name="Granchi Z."/>
        </authorList>
    </citation>
    <scope>NUCLEOTIDE SEQUENCE [LARGE SCALE GENOMIC DNA]</scope>
    <source>
        <strain evidence="4 5">CBS 132785</strain>
    </source>
</reference>
<organism evidence="4 5">
    <name type="scientific">Penicillium subrubescens</name>
    <dbReference type="NCBI Taxonomy" id="1316194"/>
    <lineage>
        <taxon>Eukaryota</taxon>
        <taxon>Fungi</taxon>
        <taxon>Dikarya</taxon>
        <taxon>Ascomycota</taxon>
        <taxon>Pezizomycotina</taxon>
        <taxon>Eurotiomycetes</taxon>
        <taxon>Eurotiomycetidae</taxon>
        <taxon>Eurotiales</taxon>
        <taxon>Aspergillaceae</taxon>
        <taxon>Penicillium</taxon>
    </lineage>
</organism>
<sequence>MPRSAGATPQRRVTRSQSRELDDPNYGKQSSSKAAQRYGLQARGQVKHLPPVIEQSPIGSHQTPTARASSSVVPDTPAHEEGSTNISGTTFLAHDSDQDSDSTDSEDGGIDAIDMADELPDLHQASTRLLELVGTNSSDAKGIYEVAKRIANPTHADNKRFKRVYKKLADSMKVFTSESYIDAISVARLIPWVTGDAPERWDPRPYLYRANCAWLALTTLSAAIGSQTQVQAIENLDRQFPAPFMSRMTRPKQKLTGGASCSLKATIDLALEIRTQFFIAELERRQHEKSFDAASILKGVFYQDSTLGNSNGPSGAGALRGFNLEGSFQDENGRLPDSMHDEVSVRIDELETALFDDDNNLNLKGLKIIFSWRRFCLRVARFVQLREHEFKGTIASQPKLEDVQAMVIKAIRRQADKRATQSPSRPRPVESNQEEPSNVLKERPVEEPGNGEAEHEESAMEEPARPESNHEQPASEQPVSAPPVPEEPVPKPSPQRVPSRRKSAKGMWRTADAMDFLAQSLNFRRQSDLASLESQPVNSGKGKTPVLPDSPRGVSVTADRDEIAGTPEPEPSARRSITPERTDSTTQDDEPTFNPIDDELVFDQPNEAVMSASPRGSERINRVSHHPGRFFDTPSAAREKPVSPRRSIFDRQANASRVVFSPGGSEESRSAERPREPAKRPTTMQPPPPSQALSRKRGRGDSDDEASDDDFDQDTRSHNIAQRRAQVPERARPSEKRQRVIQEESSPAAGQLLEDLAASQQQVEVTRPEAPSPLPTTRRGSRWLAENSISSSSRQNIGIPAIIPRGRRKWTEEEDDRLIMLVAKHGTQWAVIQRQDQICPASHGGPQLTGRTQVNMKDRARTIKQKLVRYLMPKDIEVHSAQSMPTVNNRPESEAKV</sequence>
<proteinExistence type="predicted"/>
<feature type="compositionally biased region" description="Polar residues" evidence="1">
    <location>
        <begin position="57"/>
        <end position="73"/>
    </location>
</feature>
<feature type="region of interest" description="Disordered" evidence="1">
    <location>
        <begin position="1"/>
        <end position="111"/>
    </location>
</feature>
<feature type="compositionally biased region" description="Polar residues" evidence="1">
    <location>
        <begin position="529"/>
        <end position="538"/>
    </location>
</feature>
<dbReference type="InterPro" id="IPR001005">
    <property type="entry name" value="SANT/Myb"/>
</dbReference>
<feature type="region of interest" description="Disordered" evidence="1">
    <location>
        <begin position="413"/>
        <end position="508"/>
    </location>
</feature>
<evidence type="ECO:0000313" key="5">
    <source>
        <dbReference type="Proteomes" id="UP000186955"/>
    </source>
</evidence>
<dbReference type="AlphaFoldDB" id="A0A1Q5TAX5"/>
<dbReference type="InterPro" id="IPR017930">
    <property type="entry name" value="Myb_dom"/>
</dbReference>
<feature type="compositionally biased region" description="Basic and acidic residues" evidence="1">
    <location>
        <begin position="440"/>
        <end position="470"/>
    </location>
</feature>
<evidence type="ECO:0000256" key="1">
    <source>
        <dbReference type="SAM" id="MobiDB-lite"/>
    </source>
</evidence>
<dbReference type="Proteomes" id="UP000186955">
    <property type="component" value="Unassembled WGS sequence"/>
</dbReference>
<feature type="compositionally biased region" description="Pro residues" evidence="1">
    <location>
        <begin position="480"/>
        <end position="495"/>
    </location>
</feature>
<feature type="domain" description="HTH myb-type" evidence="3">
    <location>
        <begin position="807"/>
        <end position="868"/>
    </location>
</feature>
<feature type="compositionally biased region" description="Basic and acidic residues" evidence="1">
    <location>
        <begin position="571"/>
        <end position="583"/>
    </location>
</feature>
<feature type="compositionally biased region" description="Polar residues" evidence="1">
    <location>
        <begin position="420"/>
        <end position="436"/>
    </location>
</feature>
<comment type="caution">
    <text evidence="4">The sequence shown here is derived from an EMBL/GenBank/DDBJ whole genome shotgun (WGS) entry which is preliminary data.</text>
</comment>
<feature type="compositionally biased region" description="Acidic residues" evidence="1">
    <location>
        <begin position="702"/>
        <end position="712"/>
    </location>
</feature>
<feature type="compositionally biased region" description="Acidic residues" evidence="1">
    <location>
        <begin position="586"/>
        <end position="601"/>
    </location>
</feature>